<gene>
    <name evidence="1" type="ORF">SMI10712_01023</name>
</gene>
<sequence length="57" mass="6624">MKIKLFYQKYKQSLEDFESQVNDFMATVEVVDVKYSEATVGNSDDMDTLTSVMVLYK</sequence>
<name>A0A150NMK0_STRMT</name>
<proteinExistence type="predicted"/>
<organism evidence="1 2">
    <name type="scientific">Streptococcus mitis</name>
    <dbReference type="NCBI Taxonomy" id="28037"/>
    <lineage>
        <taxon>Bacteria</taxon>
        <taxon>Bacillati</taxon>
        <taxon>Bacillota</taxon>
        <taxon>Bacilli</taxon>
        <taxon>Lactobacillales</taxon>
        <taxon>Streptococcaceae</taxon>
        <taxon>Streptococcus</taxon>
        <taxon>Streptococcus mitis group</taxon>
    </lineage>
</organism>
<dbReference type="PATRIC" id="fig|28037.237.peg.583"/>
<dbReference type="InterPro" id="IPR020296">
    <property type="entry name" value="Spore_Cse60"/>
</dbReference>
<evidence type="ECO:0000313" key="2">
    <source>
        <dbReference type="Proteomes" id="UP000075618"/>
    </source>
</evidence>
<evidence type="ECO:0008006" key="3">
    <source>
        <dbReference type="Google" id="ProtNLM"/>
    </source>
</evidence>
<accession>A0A150NMK0</accession>
<protein>
    <recommendedName>
        <fullName evidence="3">DUF2758 domain-containing protein</fullName>
    </recommendedName>
</protein>
<dbReference type="EMBL" id="LROT01000013">
    <property type="protein sequence ID" value="KYF34692.1"/>
    <property type="molecule type" value="Genomic_DNA"/>
</dbReference>
<evidence type="ECO:0000313" key="1">
    <source>
        <dbReference type="EMBL" id="KYF34692.1"/>
    </source>
</evidence>
<dbReference type="AlphaFoldDB" id="A0A150NMK0"/>
<reference evidence="1 2" key="1">
    <citation type="submission" date="2016-01" db="EMBL/GenBank/DDBJ databases">
        <title>Highly variable Streptococcus oralis are common among viridans streptococci isolated from primates.</title>
        <authorList>
            <person name="Denapaite D."/>
            <person name="Rieger M."/>
            <person name="Koendgen S."/>
            <person name="Brueckner R."/>
            <person name="Ochigava I."/>
            <person name="Kappeler P."/>
            <person name="Maetz-Rensing K."/>
            <person name="Leendertz F."/>
            <person name="Hakenbeck R."/>
        </authorList>
    </citation>
    <scope>NUCLEOTIDE SEQUENCE [LARGE SCALE GENOMIC DNA]</scope>
    <source>
        <strain evidence="1 2">10712</strain>
    </source>
</reference>
<dbReference type="Proteomes" id="UP000075618">
    <property type="component" value="Unassembled WGS sequence"/>
</dbReference>
<comment type="caution">
    <text evidence="1">The sequence shown here is derived from an EMBL/GenBank/DDBJ whole genome shotgun (WGS) entry which is preliminary data.</text>
</comment>
<dbReference type="Pfam" id="PF10957">
    <property type="entry name" value="Spore_Cse60"/>
    <property type="match status" value="1"/>
</dbReference>